<gene>
    <name evidence="1" type="ORF">BSF38_02618</name>
</gene>
<dbReference type="InterPro" id="IPR017850">
    <property type="entry name" value="Alkaline_phosphatase_core_sf"/>
</dbReference>
<evidence type="ECO:0000313" key="1">
    <source>
        <dbReference type="EMBL" id="APW61114.1"/>
    </source>
</evidence>
<name>A0A1U7CQ93_9BACT</name>
<dbReference type="STRING" id="1387353.BSF38_02618"/>
<evidence type="ECO:0008006" key="3">
    <source>
        <dbReference type="Google" id="ProtNLM"/>
    </source>
</evidence>
<proteinExistence type="predicted"/>
<dbReference type="RefSeq" id="WP_076346228.1">
    <property type="nucleotide sequence ID" value="NZ_CP019082.1"/>
</dbReference>
<dbReference type="InterPro" id="IPR006311">
    <property type="entry name" value="TAT_signal"/>
</dbReference>
<organism evidence="1 2">
    <name type="scientific">Paludisphaera borealis</name>
    <dbReference type="NCBI Taxonomy" id="1387353"/>
    <lineage>
        <taxon>Bacteria</taxon>
        <taxon>Pseudomonadati</taxon>
        <taxon>Planctomycetota</taxon>
        <taxon>Planctomycetia</taxon>
        <taxon>Isosphaerales</taxon>
        <taxon>Isosphaeraceae</taxon>
        <taxon>Paludisphaera</taxon>
    </lineage>
</organism>
<dbReference type="PANTHER" id="PTHR43737:SF1">
    <property type="entry name" value="DUF1501 DOMAIN-CONTAINING PROTEIN"/>
    <property type="match status" value="1"/>
</dbReference>
<dbReference type="AlphaFoldDB" id="A0A1U7CQ93"/>
<dbReference type="InterPro" id="IPR010869">
    <property type="entry name" value="DUF1501"/>
</dbReference>
<dbReference type="Proteomes" id="UP000186309">
    <property type="component" value="Chromosome"/>
</dbReference>
<dbReference type="Pfam" id="PF07394">
    <property type="entry name" value="DUF1501"/>
    <property type="match status" value="1"/>
</dbReference>
<keyword evidence="2" id="KW-1185">Reference proteome</keyword>
<sequence length="435" mass="46400">MKTESSIVQVAMSREGVIGRRGFLRSIGLGATALAAGGVLPVSFTDLITLRADELRKQRLSCILLWMNGGPSQLETFDPKPGTEHGGATKAIATAAPGISIAESWGKTAKVMNDVALIRSMTNKEGNHQRANYQLHTGYVPTATLKHPHIGCAAASEIGDGKFDLPHIVSIGGATTGAGFLGAAFEPFVVANAQRTPDNTQPKVPDGRFKRRLGLLNHLEKAGFEQAGGADRVRDHRALYAQSARMVLSPQMKAFNLEEESPVIRESYGKTPFGQGCLLARRLVESGVTFVEVRMNGWDTHQQNNERIATLAGQVDPGFATLVTDLKQRGMLDNTLVVWMGEFGRTPKINGNAGRDHFPRVFNVALAGGGVKGGQVIGASSPDGSEVKDRPVTVPDLMASFCQALKVDAAKENMTAIGRPIKIVDGGKPVAELFG</sequence>
<dbReference type="PANTHER" id="PTHR43737">
    <property type="entry name" value="BLL7424 PROTEIN"/>
    <property type="match status" value="1"/>
</dbReference>
<dbReference type="PROSITE" id="PS51318">
    <property type="entry name" value="TAT"/>
    <property type="match status" value="1"/>
</dbReference>
<evidence type="ECO:0000313" key="2">
    <source>
        <dbReference type="Proteomes" id="UP000186309"/>
    </source>
</evidence>
<dbReference type="EMBL" id="CP019082">
    <property type="protein sequence ID" value="APW61114.1"/>
    <property type="molecule type" value="Genomic_DNA"/>
</dbReference>
<dbReference type="KEGG" id="pbor:BSF38_02618"/>
<dbReference type="SUPFAM" id="SSF53649">
    <property type="entry name" value="Alkaline phosphatase-like"/>
    <property type="match status" value="1"/>
</dbReference>
<accession>A0A1U7CQ93</accession>
<reference evidence="2" key="1">
    <citation type="submission" date="2016-12" db="EMBL/GenBank/DDBJ databases">
        <title>Comparative genomics of four Isosphaeraceae planctomycetes: a common pool of plasmids and glycoside hydrolase genes.</title>
        <authorList>
            <person name="Ivanova A."/>
        </authorList>
    </citation>
    <scope>NUCLEOTIDE SEQUENCE [LARGE SCALE GENOMIC DNA]</scope>
    <source>
        <strain evidence="2">PX4</strain>
    </source>
</reference>
<dbReference type="OrthoDB" id="127333at2"/>
<dbReference type="Gene3D" id="3.40.720.10">
    <property type="entry name" value="Alkaline Phosphatase, subunit A"/>
    <property type="match status" value="1"/>
</dbReference>
<protein>
    <recommendedName>
        <fullName evidence="3">DUF1501 domain-containing protein</fullName>
    </recommendedName>
</protein>